<dbReference type="EMBL" id="CAJVCH010086891">
    <property type="protein sequence ID" value="CAG7722183.1"/>
    <property type="molecule type" value="Genomic_DNA"/>
</dbReference>
<gene>
    <name evidence="1" type="ORF">AFUS01_LOCUS11342</name>
</gene>
<keyword evidence="2" id="KW-1185">Reference proteome</keyword>
<evidence type="ECO:0000313" key="2">
    <source>
        <dbReference type="Proteomes" id="UP000708208"/>
    </source>
</evidence>
<organism evidence="1 2">
    <name type="scientific">Allacma fusca</name>
    <dbReference type="NCBI Taxonomy" id="39272"/>
    <lineage>
        <taxon>Eukaryota</taxon>
        <taxon>Metazoa</taxon>
        <taxon>Ecdysozoa</taxon>
        <taxon>Arthropoda</taxon>
        <taxon>Hexapoda</taxon>
        <taxon>Collembola</taxon>
        <taxon>Symphypleona</taxon>
        <taxon>Sminthuridae</taxon>
        <taxon>Allacma</taxon>
    </lineage>
</organism>
<protein>
    <submittedName>
        <fullName evidence="1">Uncharacterized protein</fullName>
    </submittedName>
</protein>
<feature type="non-terminal residue" evidence="1">
    <location>
        <position position="1"/>
    </location>
</feature>
<sequence>ILALCPNPWEKFIPNLVLGLARKDKVPEDDTPFFETLETTRSNVRVLPAQHNLFRIPQDPDRKEDPELEISTKLLKSVLENSDYHWNIITALGTSPGNIYLKFVNAAYSQVLDVN</sequence>
<evidence type="ECO:0000313" key="1">
    <source>
        <dbReference type="EMBL" id="CAG7722183.1"/>
    </source>
</evidence>
<accession>A0A8J2KAB9</accession>
<dbReference type="AlphaFoldDB" id="A0A8J2KAB9"/>
<reference evidence="1" key="1">
    <citation type="submission" date="2021-06" db="EMBL/GenBank/DDBJ databases">
        <authorList>
            <person name="Hodson N. C."/>
            <person name="Mongue J. A."/>
            <person name="Jaron S. K."/>
        </authorList>
    </citation>
    <scope>NUCLEOTIDE SEQUENCE</scope>
</reference>
<comment type="caution">
    <text evidence="1">The sequence shown here is derived from an EMBL/GenBank/DDBJ whole genome shotgun (WGS) entry which is preliminary data.</text>
</comment>
<dbReference type="Proteomes" id="UP000708208">
    <property type="component" value="Unassembled WGS sequence"/>
</dbReference>
<name>A0A8J2KAB9_9HEXA</name>
<proteinExistence type="predicted"/>